<dbReference type="GO" id="GO:0004518">
    <property type="term" value="F:nuclease activity"/>
    <property type="evidence" value="ECO:0007669"/>
    <property type="project" value="UniProtKB-KW"/>
</dbReference>
<comment type="subcellular location">
    <subcellularLocation>
        <location evidence="2">Nucleus</location>
    </subcellularLocation>
</comment>
<evidence type="ECO:0000256" key="6">
    <source>
        <dbReference type="ARBA" id="ARBA00022801"/>
    </source>
</evidence>
<gene>
    <name evidence="9" type="ORF">OESDEN_21077</name>
</gene>
<dbReference type="GO" id="GO:0016787">
    <property type="term" value="F:hydrolase activity"/>
    <property type="evidence" value="ECO:0007669"/>
    <property type="project" value="UniProtKB-KW"/>
</dbReference>
<dbReference type="GO" id="GO:0046872">
    <property type="term" value="F:metal ion binding"/>
    <property type="evidence" value="ECO:0007669"/>
    <property type="project" value="UniProtKB-KW"/>
</dbReference>
<keyword evidence="4" id="KW-0540">Nuclease</keyword>
<keyword evidence="7" id="KW-0539">Nucleus</keyword>
<evidence type="ECO:0000256" key="4">
    <source>
        <dbReference type="ARBA" id="ARBA00022722"/>
    </source>
</evidence>
<dbReference type="AlphaFoldDB" id="A0A0B1S7U0"/>
<comment type="similarity">
    <text evidence="3">Belongs to the HARBI1 family.</text>
</comment>
<reference evidence="9 10" key="1">
    <citation type="submission" date="2014-03" db="EMBL/GenBank/DDBJ databases">
        <title>Draft genome of the hookworm Oesophagostomum dentatum.</title>
        <authorList>
            <person name="Mitreva M."/>
        </authorList>
    </citation>
    <scope>NUCLEOTIDE SEQUENCE [LARGE SCALE GENOMIC DNA]</scope>
    <source>
        <strain evidence="9 10">OD-Hann</strain>
    </source>
</reference>
<evidence type="ECO:0000256" key="1">
    <source>
        <dbReference type="ARBA" id="ARBA00001968"/>
    </source>
</evidence>
<organism evidence="9 10">
    <name type="scientific">Oesophagostomum dentatum</name>
    <name type="common">Nodular worm</name>
    <dbReference type="NCBI Taxonomy" id="61180"/>
    <lineage>
        <taxon>Eukaryota</taxon>
        <taxon>Metazoa</taxon>
        <taxon>Ecdysozoa</taxon>
        <taxon>Nematoda</taxon>
        <taxon>Chromadorea</taxon>
        <taxon>Rhabditida</taxon>
        <taxon>Rhabditina</taxon>
        <taxon>Rhabditomorpha</taxon>
        <taxon>Strongyloidea</taxon>
        <taxon>Strongylidae</taxon>
        <taxon>Oesophagostomum</taxon>
    </lineage>
</organism>
<evidence type="ECO:0000313" key="9">
    <source>
        <dbReference type="EMBL" id="KHJ79280.1"/>
    </source>
</evidence>
<comment type="cofactor">
    <cofactor evidence="1">
        <name>a divalent metal cation</name>
        <dbReference type="ChEBI" id="CHEBI:60240"/>
    </cofactor>
</comment>
<feature type="domain" description="DDE Tnp4" evidence="8">
    <location>
        <begin position="171"/>
        <end position="335"/>
    </location>
</feature>
<dbReference type="EMBL" id="KN605853">
    <property type="protein sequence ID" value="KHJ79280.1"/>
    <property type="molecule type" value="Genomic_DNA"/>
</dbReference>
<evidence type="ECO:0000259" key="8">
    <source>
        <dbReference type="Pfam" id="PF13359"/>
    </source>
</evidence>
<dbReference type="InterPro" id="IPR045249">
    <property type="entry name" value="HARBI1-like"/>
</dbReference>
<keyword evidence="10" id="KW-1185">Reference proteome</keyword>
<keyword evidence="5" id="KW-0479">Metal-binding</keyword>
<evidence type="ECO:0000256" key="2">
    <source>
        <dbReference type="ARBA" id="ARBA00004123"/>
    </source>
</evidence>
<evidence type="ECO:0000256" key="5">
    <source>
        <dbReference type="ARBA" id="ARBA00022723"/>
    </source>
</evidence>
<sequence length="391" mass="44410">MSHLMQTLQALNALSELVDAMDREEKLRECVRREHVPFLETRFRTFEEYLSSQTPDSFLHYTRLFPSEFEDLHARLEPCLTRGRNHIAPLTSRHRLCIFLRYVGHGSHYGSLAEDLSCGATTVSKVVMEVSNSINRVLRADAIPAITRQSLIDTSVKAQHRYDYPRAVGFMDGKHIALKKPAHSGSTYWNYKSFYSIILLAVCDCDYNFISFDVGSPGRAGDAGVFRNSDIKDFFENNDHLFPEAAPLSDVGEVQYHILVDGGFGMSHRYIRPYAETANSDESQRRFNAKHSGARRMIESSFGILVRRFAILQKAMQVEPKKAAKIVKSLIILHNLLARRQDVLATSERFSMPNTHEAFAPLQPMPRGGGPDSAKEARNRLKTYYENLYGV</sequence>
<dbReference type="Pfam" id="PF13359">
    <property type="entry name" value="DDE_Tnp_4"/>
    <property type="match status" value="1"/>
</dbReference>
<accession>A0A0B1S7U0</accession>
<evidence type="ECO:0000256" key="7">
    <source>
        <dbReference type="ARBA" id="ARBA00023242"/>
    </source>
</evidence>
<evidence type="ECO:0000313" key="10">
    <source>
        <dbReference type="Proteomes" id="UP000053660"/>
    </source>
</evidence>
<dbReference type="Proteomes" id="UP000053660">
    <property type="component" value="Unassembled WGS sequence"/>
</dbReference>
<dbReference type="GO" id="GO:0005634">
    <property type="term" value="C:nucleus"/>
    <property type="evidence" value="ECO:0007669"/>
    <property type="project" value="UniProtKB-SubCell"/>
</dbReference>
<dbReference type="OrthoDB" id="5874107at2759"/>
<evidence type="ECO:0000256" key="3">
    <source>
        <dbReference type="ARBA" id="ARBA00006958"/>
    </source>
</evidence>
<protein>
    <recommendedName>
        <fullName evidence="8">DDE Tnp4 domain-containing protein</fullName>
    </recommendedName>
</protein>
<dbReference type="PANTHER" id="PTHR22930:SF269">
    <property type="entry name" value="NUCLEASE HARBI1-LIKE PROTEIN"/>
    <property type="match status" value="1"/>
</dbReference>
<dbReference type="InterPro" id="IPR027806">
    <property type="entry name" value="HARBI1_dom"/>
</dbReference>
<proteinExistence type="inferred from homology"/>
<keyword evidence="6" id="KW-0378">Hydrolase</keyword>
<name>A0A0B1S7U0_OESDE</name>
<dbReference type="PANTHER" id="PTHR22930">
    <property type="match status" value="1"/>
</dbReference>